<dbReference type="Gene3D" id="2.40.30.130">
    <property type="match status" value="1"/>
</dbReference>
<dbReference type="PANTHER" id="PTHR11777">
    <property type="entry name" value="ALANYL-TRNA SYNTHETASE"/>
    <property type="match status" value="1"/>
</dbReference>
<dbReference type="GO" id="GO:0006419">
    <property type="term" value="P:alanyl-tRNA aminoacylation"/>
    <property type="evidence" value="ECO:0007669"/>
    <property type="project" value="InterPro"/>
</dbReference>
<comment type="similarity">
    <text evidence="1">Belongs to the class-II aminoacyl-tRNA synthetase family.</text>
</comment>
<dbReference type="InterPro" id="IPR009000">
    <property type="entry name" value="Transl_B-barrel_sf"/>
</dbReference>
<dbReference type="PROSITE" id="PS50860">
    <property type="entry name" value="AA_TRNA_LIGASE_II_ALA"/>
    <property type="match status" value="1"/>
</dbReference>
<evidence type="ECO:0000313" key="15">
    <source>
        <dbReference type="Proteomes" id="UP000233556"/>
    </source>
</evidence>
<organism evidence="14 15">
    <name type="scientific">Limosa lapponica baueri</name>
    <dbReference type="NCBI Taxonomy" id="1758121"/>
    <lineage>
        <taxon>Eukaryota</taxon>
        <taxon>Metazoa</taxon>
        <taxon>Chordata</taxon>
        <taxon>Craniata</taxon>
        <taxon>Vertebrata</taxon>
        <taxon>Euteleostomi</taxon>
        <taxon>Archelosauria</taxon>
        <taxon>Archosauria</taxon>
        <taxon>Dinosauria</taxon>
        <taxon>Saurischia</taxon>
        <taxon>Theropoda</taxon>
        <taxon>Coelurosauria</taxon>
        <taxon>Aves</taxon>
        <taxon>Neognathae</taxon>
        <taxon>Neoaves</taxon>
        <taxon>Charadriiformes</taxon>
        <taxon>Scolopacidae</taxon>
        <taxon>Limosa</taxon>
    </lineage>
</organism>
<dbReference type="InterPro" id="IPR018164">
    <property type="entry name" value="Ala-tRNA-synth_IIc_N"/>
</dbReference>
<keyword evidence="11" id="KW-0648">Protein biosynthesis</keyword>
<dbReference type="AlphaFoldDB" id="A0A2I0T5J3"/>
<dbReference type="InterPro" id="IPR003156">
    <property type="entry name" value="DHHA1_dom"/>
</dbReference>
<sequence>MDFGSLVATVKAIRREKKFVEEVSTGQECGIVLDRTCFYAEQGGQIYDEGYMVKDDDSREDKTEFTVKNVQVRGGYVLHIGTLYGSLKVGDQVHLSIDETRRRPVMSNHTATHILNFALRSVLGEADQRGSLVAPDRLRFDFTAKGALSTQEIKKVEGIANQMIEEAKALRKVDSLRKLLSALEAKVKVQTAPNKDVQKEITDLSETLATAVIPQWQKDELREAVKALKKVMDDLDRASKADIQKRVLEKTKQVIESHPNQPLVIMEMEHGASAKALNESLKLFKTHSPQTAAMLFAVDTEAGRITCLCQVPQETANKGLKASQWVQEVSGLMDGKGGGKDISAQATGKNVGCLQEALKLATDFAQLRLGELKN</sequence>
<evidence type="ECO:0000256" key="3">
    <source>
        <dbReference type="ARBA" id="ARBA00022490"/>
    </source>
</evidence>
<dbReference type="Pfam" id="PF02272">
    <property type="entry name" value="DHHA1"/>
    <property type="match status" value="1"/>
</dbReference>
<evidence type="ECO:0000313" key="14">
    <source>
        <dbReference type="EMBL" id="PKU29060.1"/>
    </source>
</evidence>
<dbReference type="GO" id="GO:0005739">
    <property type="term" value="C:mitochondrion"/>
    <property type="evidence" value="ECO:0007669"/>
    <property type="project" value="TreeGrafter"/>
</dbReference>
<evidence type="ECO:0000256" key="7">
    <source>
        <dbReference type="ARBA" id="ARBA00022741"/>
    </source>
</evidence>
<reference evidence="15" key="2">
    <citation type="submission" date="2017-12" db="EMBL/GenBank/DDBJ databases">
        <title>Genome sequence of the Bar-tailed Godwit (Limosa lapponica baueri).</title>
        <authorList>
            <person name="Lima N.C.B."/>
            <person name="Parody-Merino A.M."/>
            <person name="Battley P.F."/>
            <person name="Fidler A.E."/>
            <person name="Prosdocimi F."/>
        </authorList>
    </citation>
    <scope>NUCLEOTIDE SEQUENCE [LARGE SCALE GENOMIC DNA]</scope>
</reference>
<evidence type="ECO:0000256" key="9">
    <source>
        <dbReference type="ARBA" id="ARBA00022840"/>
    </source>
</evidence>
<dbReference type="OrthoDB" id="2423964at2759"/>
<evidence type="ECO:0000256" key="1">
    <source>
        <dbReference type="ARBA" id="ARBA00008226"/>
    </source>
</evidence>
<evidence type="ECO:0000256" key="10">
    <source>
        <dbReference type="ARBA" id="ARBA00022884"/>
    </source>
</evidence>
<dbReference type="Pfam" id="PF01411">
    <property type="entry name" value="tRNA-synt_2c"/>
    <property type="match status" value="1"/>
</dbReference>
<protein>
    <recommendedName>
        <fullName evidence="2">alanine--tRNA ligase</fullName>
        <ecNumber evidence="2">6.1.1.7</ecNumber>
    </recommendedName>
</protein>
<dbReference type="EMBL" id="KZ518271">
    <property type="protein sequence ID" value="PKU29060.1"/>
    <property type="molecule type" value="Genomic_DNA"/>
</dbReference>
<dbReference type="GO" id="GO:0000049">
    <property type="term" value="F:tRNA binding"/>
    <property type="evidence" value="ECO:0007669"/>
    <property type="project" value="UniProtKB-KW"/>
</dbReference>
<keyword evidence="7" id="KW-0547">Nucleotide-binding</keyword>
<name>A0A2I0T5J3_LIMLA</name>
<gene>
    <name evidence="14" type="ORF">llap_20636</name>
</gene>
<keyword evidence="3" id="KW-0963">Cytoplasm</keyword>
<proteinExistence type="inferred from homology"/>
<evidence type="ECO:0000256" key="6">
    <source>
        <dbReference type="ARBA" id="ARBA00022723"/>
    </source>
</evidence>
<reference evidence="15" key="1">
    <citation type="submission" date="2017-11" db="EMBL/GenBank/DDBJ databases">
        <authorList>
            <person name="Lima N.C."/>
            <person name="Parody-Merino A.M."/>
            <person name="Battley P.F."/>
            <person name="Fidler A.E."/>
            <person name="Prosdocimi F."/>
        </authorList>
    </citation>
    <scope>NUCLEOTIDE SEQUENCE [LARGE SCALE GENOMIC DNA]</scope>
</reference>
<dbReference type="GO" id="GO:0004813">
    <property type="term" value="F:alanine-tRNA ligase activity"/>
    <property type="evidence" value="ECO:0007669"/>
    <property type="project" value="UniProtKB-EC"/>
</dbReference>
<dbReference type="FunFam" id="3.30.980.10:FF:000004">
    <property type="entry name" value="Alanine--tRNA ligase, cytoplasmic"/>
    <property type="match status" value="1"/>
</dbReference>
<dbReference type="InterPro" id="IPR018165">
    <property type="entry name" value="Ala-tRNA-synth_IIc_core"/>
</dbReference>
<keyword evidence="4" id="KW-0820">tRNA-binding</keyword>
<dbReference type="Gene3D" id="3.10.310.40">
    <property type="match status" value="1"/>
</dbReference>
<feature type="domain" description="Alanyl-transfer RNA synthetases family profile" evidence="13">
    <location>
        <begin position="1"/>
        <end position="166"/>
    </location>
</feature>
<dbReference type="GO" id="GO:0002161">
    <property type="term" value="F:aminoacyl-tRNA deacylase activity"/>
    <property type="evidence" value="ECO:0007669"/>
    <property type="project" value="TreeGrafter"/>
</dbReference>
<keyword evidence="9" id="KW-0067">ATP-binding</keyword>
<keyword evidence="15" id="KW-1185">Reference proteome</keyword>
<dbReference type="GO" id="GO:0046872">
    <property type="term" value="F:metal ion binding"/>
    <property type="evidence" value="ECO:0007669"/>
    <property type="project" value="UniProtKB-KW"/>
</dbReference>
<keyword evidence="10" id="KW-0694">RNA-binding</keyword>
<evidence type="ECO:0000256" key="8">
    <source>
        <dbReference type="ARBA" id="ARBA00022833"/>
    </source>
</evidence>
<evidence type="ECO:0000259" key="13">
    <source>
        <dbReference type="PROSITE" id="PS50860"/>
    </source>
</evidence>
<evidence type="ECO:0000256" key="2">
    <source>
        <dbReference type="ARBA" id="ARBA00013168"/>
    </source>
</evidence>
<dbReference type="FunFam" id="2.40.30.130:FF:000002">
    <property type="entry name" value="alanine--tRNA ligase, cytoplasmic"/>
    <property type="match status" value="1"/>
</dbReference>
<dbReference type="InterPro" id="IPR050058">
    <property type="entry name" value="Ala-tRNA_ligase"/>
</dbReference>
<keyword evidence="5" id="KW-0436">Ligase</keyword>
<dbReference type="SUPFAM" id="SSF50447">
    <property type="entry name" value="Translation proteins"/>
    <property type="match status" value="1"/>
</dbReference>
<dbReference type="FunFam" id="3.10.310.40:FF:000002">
    <property type="entry name" value="alanine--tRNA ligase, cytoplasmic"/>
    <property type="match status" value="1"/>
</dbReference>
<evidence type="ECO:0000256" key="11">
    <source>
        <dbReference type="ARBA" id="ARBA00022917"/>
    </source>
</evidence>
<dbReference type="GO" id="GO:0005524">
    <property type="term" value="F:ATP binding"/>
    <property type="evidence" value="ECO:0007669"/>
    <property type="project" value="UniProtKB-KW"/>
</dbReference>
<dbReference type="SUPFAM" id="SSF55186">
    <property type="entry name" value="ThrRS/AlaRS common domain"/>
    <property type="match status" value="1"/>
</dbReference>
<keyword evidence="6" id="KW-0479">Metal-binding</keyword>
<accession>A0A2I0T5J3</accession>
<dbReference type="Gene3D" id="3.30.980.10">
    <property type="entry name" value="Threonyl-trna Synthetase, Chain A, domain 2"/>
    <property type="match status" value="1"/>
</dbReference>
<keyword evidence="12" id="KW-0030">Aminoacyl-tRNA synthetase</keyword>
<dbReference type="EC" id="6.1.1.7" evidence="2"/>
<evidence type="ECO:0000256" key="4">
    <source>
        <dbReference type="ARBA" id="ARBA00022555"/>
    </source>
</evidence>
<evidence type="ECO:0000256" key="5">
    <source>
        <dbReference type="ARBA" id="ARBA00022598"/>
    </source>
</evidence>
<evidence type="ECO:0000256" key="12">
    <source>
        <dbReference type="ARBA" id="ARBA00023146"/>
    </source>
</evidence>
<dbReference type="PANTHER" id="PTHR11777:SF36">
    <property type="entry name" value="ALANINE--TRNA LIGASE, CYTOPLASMIC"/>
    <property type="match status" value="1"/>
</dbReference>
<dbReference type="InterPro" id="IPR018163">
    <property type="entry name" value="Thr/Ala-tRNA-synth_IIc_edit"/>
</dbReference>
<keyword evidence="8" id="KW-0862">Zinc</keyword>
<dbReference type="Proteomes" id="UP000233556">
    <property type="component" value="Unassembled WGS sequence"/>
</dbReference>